<organism evidence="1 2">
    <name type="scientific">Cryptolaemus montrouzieri</name>
    <dbReference type="NCBI Taxonomy" id="559131"/>
    <lineage>
        <taxon>Eukaryota</taxon>
        <taxon>Metazoa</taxon>
        <taxon>Ecdysozoa</taxon>
        <taxon>Arthropoda</taxon>
        <taxon>Hexapoda</taxon>
        <taxon>Insecta</taxon>
        <taxon>Pterygota</taxon>
        <taxon>Neoptera</taxon>
        <taxon>Endopterygota</taxon>
        <taxon>Coleoptera</taxon>
        <taxon>Polyphaga</taxon>
        <taxon>Cucujiformia</taxon>
        <taxon>Coccinelloidea</taxon>
        <taxon>Coccinellidae</taxon>
        <taxon>Scymninae</taxon>
        <taxon>Scymnini</taxon>
        <taxon>Cryptolaemus</taxon>
    </lineage>
</organism>
<protein>
    <recommendedName>
        <fullName evidence="3">Endonuclease/exonuclease/phosphatase domain-containing protein</fullName>
    </recommendedName>
</protein>
<evidence type="ECO:0008006" key="3">
    <source>
        <dbReference type="Google" id="ProtNLM"/>
    </source>
</evidence>
<sequence length="171" mass="19897">MNITLIYKSPGASVAYSVQNFQKLLKQIHVKEGMKMIVLGDFNIDVSKKAFYSERHLDMMRGMRLKQLVEDFTRITDRSKNTVDLVFSNILELKVAVLKEPKIADHSMDLKKLKTANIEERLKRRNWVFGCGTEVYTERMDDMVDEFYNNVESVIDEVAPLELSKMKNKNN</sequence>
<dbReference type="Gene3D" id="3.60.10.10">
    <property type="entry name" value="Endonuclease/exonuclease/phosphatase"/>
    <property type="match status" value="1"/>
</dbReference>
<name>A0ABD2NQT2_9CUCU</name>
<accession>A0ABD2NQT2</accession>
<comment type="caution">
    <text evidence="1">The sequence shown here is derived from an EMBL/GenBank/DDBJ whole genome shotgun (WGS) entry which is preliminary data.</text>
</comment>
<evidence type="ECO:0000313" key="2">
    <source>
        <dbReference type="Proteomes" id="UP001516400"/>
    </source>
</evidence>
<keyword evidence="2" id="KW-1185">Reference proteome</keyword>
<evidence type="ECO:0000313" key="1">
    <source>
        <dbReference type="EMBL" id="KAL3281092.1"/>
    </source>
</evidence>
<gene>
    <name evidence="1" type="ORF">HHI36_004316</name>
</gene>
<dbReference type="EMBL" id="JABFTP020000144">
    <property type="protein sequence ID" value="KAL3281092.1"/>
    <property type="molecule type" value="Genomic_DNA"/>
</dbReference>
<dbReference type="AlphaFoldDB" id="A0ABD2NQT2"/>
<dbReference type="InterPro" id="IPR036691">
    <property type="entry name" value="Endo/exonu/phosph_ase_sf"/>
</dbReference>
<reference evidence="1 2" key="1">
    <citation type="journal article" date="2021" name="BMC Biol.">
        <title>Horizontally acquired antibacterial genes associated with adaptive radiation of ladybird beetles.</title>
        <authorList>
            <person name="Li H.S."/>
            <person name="Tang X.F."/>
            <person name="Huang Y.H."/>
            <person name="Xu Z.Y."/>
            <person name="Chen M.L."/>
            <person name="Du X.Y."/>
            <person name="Qiu B.Y."/>
            <person name="Chen P.T."/>
            <person name="Zhang W."/>
            <person name="Slipinski A."/>
            <person name="Escalona H.E."/>
            <person name="Waterhouse R.M."/>
            <person name="Zwick A."/>
            <person name="Pang H."/>
        </authorList>
    </citation>
    <scope>NUCLEOTIDE SEQUENCE [LARGE SCALE GENOMIC DNA]</scope>
    <source>
        <strain evidence="1">SYSU2018</strain>
    </source>
</reference>
<dbReference type="Proteomes" id="UP001516400">
    <property type="component" value="Unassembled WGS sequence"/>
</dbReference>
<proteinExistence type="predicted"/>